<dbReference type="NCBIfam" id="TIGR00049">
    <property type="entry name" value="iron-sulfur cluster assembly accessory protein"/>
    <property type="match status" value="1"/>
</dbReference>
<evidence type="ECO:0000256" key="1">
    <source>
        <dbReference type="ARBA" id="ARBA00010515"/>
    </source>
</evidence>
<feature type="region of interest" description="Disordered" evidence="8">
    <location>
        <begin position="933"/>
        <end position="1006"/>
    </location>
</feature>
<dbReference type="PROSITE" id="PS00107">
    <property type="entry name" value="PROTEIN_KINASE_ATP"/>
    <property type="match status" value="1"/>
</dbReference>
<dbReference type="SUPFAM" id="SSF56112">
    <property type="entry name" value="Protein kinase-like (PK-like)"/>
    <property type="match status" value="1"/>
</dbReference>
<dbReference type="EMBL" id="KZ454988">
    <property type="protein sequence ID" value="PKI85103.1"/>
    <property type="molecule type" value="Genomic_DNA"/>
</dbReference>
<dbReference type="Pfam" id="PF07859">
    <property type="entry name" value="Abhydrolase_3"/>
    <property type="match status" value="1"/>
</dbReference>
<evidence type="ECO:0000256" key="8">
    <source>
        <dbReference type="SAM" id="MobiDB-lite"/>
    </source>
</evidence>
<dbReference type="GO" id="GO:0004672">
    <property type="term" value="F:protein kinase activity"/>
    <property type="evidence" value="ECO:0007669"/>
    <property type="project" value="InterPro"/>
</dbReference>
<evidence type="ECO:0000313" key="11">
    <source>
        <dbReference type="Proteomes" id="UP000232875"/>
    </source>
</evidence>
<dbReference type="Gene3D" id="3.30.200.20">
    <property type="entry name" value="Phosphorylase Kinase, domain 1"/>
    <property type="match status" value="2"/>
</dbReference>
<dbReference type="Pfam" id="PF00069">
    <property type="entry name" value="Pkinase"/>
    <property type="match status" value="1"/>
</dbReference>
<organism evidence="10 11">
    <name type="scientific">Malassezia vespertilionis</name>
    <dbReference type="NCBI Taxonomy" id="2020962"/>
    <lineage>
        <taxon>Eukaryota</taxon>
        <taxon>Fungi</taxon>
        <taxon>Dikarya</taxon>
        <taxon>Basidiomycota</taxon>
        <taxon>Ustilaginomycotina</taxon>
        <taxon>Malasseziomycetes</taxon>
        <taxon>Malasseziales</taxon>
        <taxon>Malasseziaceae</taxon>
        <taxon>Malassezia</taxon>
    </lineage>
</organism>
<sequence length="1006" mass="112903">MEGELPIVNMTERAVQKILSVSEAENDSEIALRIIVEPGGCHGYVYHLEITSGYEEDDFVFVDKGARLVVDSVSLGLVKGSVVDYVTELIGSQFAIKDNPQAKGSGCGCGCIANMRVDDDLPNLPKALKEKYKIYDTILGFGTFAVVKACANSSTGEELAMKFIAREPTRIHDVYESDDAVFVVMDLCRGGELFDSIVERVSYHDNDVCIIMQQILKGVAYLHKFNIVHRDLKPENILLRKKDDIREVAISDFGLAKILPSEGLLLTACGSPQYVAPEVLLGKGYNSSVDVWSCGVIAYALLSGYTPFYSSDMSRLFDNIIHMRYEFHPEYWMDVSDLAKDFIRKCLCDSSVRMLATEALAHPWLAEYANNMDPERPQLKRAHKSMSSEVDMPRNFEVSKQVNGMQEVQRLRERFGTATKQELEKYDEFIVHFKSEPLLDWQQPFIEYDDNGGKNENDKGESSGENSTKRAKRTQESDMQHKQIYTRHYIHDKTSRSRDERDPGSEDVLNGLLERFRIAQRPAESRVDPSVETKPPQSLTLTKALRLVPTILNQGLSIGSVIASHAIYGPPKKSWGVEMSILTRAIRDMVKHSEFATIPTLQKVFDLARFLPVPDEGLITPVTFRVKRRGLRGMLAEADAEQDGKQELTGEWIVGKQTWGRLQKDWQSGKRTGKERVILYIHGGAYFVMSAVTHRPLTIALSKYSECRVFCINYRLAPDTVFPGALHDVASAWFRLTDDLHIPANNIILAADSAGGGLAFALMMYLRDNNYTMPGGAILFSPWVDLTLSCDSWETNKEFDFLPRPKDGDHMHPVAAYLGKNFDKLLTHPYVSPLFGDLHGLPPLLIQTGDAEVLRDENILIAHKCTLAGVPVRHEIYEDCVHVFQFFLFLDASRKALQSARHFLRTALDKRPKRRASFVSADARKQLDMEMSKGMEVEQERPASQGSDLPPTNDEHITIHAFDPSEADEETWLLETNSDSDTEANNAALESKEGSAPGNHTQAGTK</sequence>
<feature type="region of interest" description="Disordered" evidence="8">
    <location>
        <begin position="446"/>
        <end position="506"/>
    </location>
</feature>
<keyword evidence="3" id="KW-0378">Hydrolase</keyword>
<proteinExistence type="inferred from homology"/>
<keyword evidence="2 7" id="KW-0547">Nucleotide-binding</keyword>
<dbReference type="OrthoDB" id="408631at2759"/>
<dbReference type="InterPro" id="IPR029058">
    <property type="entry name" value="AB_hydrolase_fold"/>
</dbReference>
<dbReference type="Gene3D" id="3.40.50.1820">
    <property type="entry name" value="alpha/beta hydrolase"/>
    <property type="match status" value="1"/>
</dbReference>
<dbReference type="GO" id="GO:0016226">
    <property type="term" value="P:iron-sulfur cluster assembly"/>
    <property type="evidence" value="ECO:0007669"/>
    <property type="project" value="InterPro"/>
</dbReference>
<evidence type="ECO:0000256" key="4">
    <source>
        <dbReference type="ARBA" id="ARBA00022840"/>
    </source>
</evidence>
<dbReference type="InterPro" id="IPR035903">
    <property type="entry name" value="HesB-like_dom_sf"/>
</dbReference>
<gene>
    <name evidence="10" type="ORF">MVES_000778</name>
</gene>
<dbReference type="FunFam" id="3.40.50.1820:FF:000252">
    <property type="entry name" value="Related to calmodulin-dependent protein kinase"/>
    <property type="match status" value="1"/>
</dbReference>
<evidence type="ECO:0000256" key="7">
    <source>
        <dbReference type="PROSITE-ProRule" id="PRU10141"/>
    </source>
</evidence>
<comment type="catalytic activity">
    <reaction evidence="6">
        <text>a monoacylglycerol + H2O = glycerol + a fatty acid + H(+)</text>
        <dbReference type="Rhea" id="RHEA:15245"/>
        <dbReference type="ChEBI" id="CHEBI:15377"/>
        <dbReference type="ChEBI" id="CHEBI:15378"/>
        <dbReference type="ChEBI" id="CHEBI:17408"/>
        <dbReference type="ChEBI" id="CHEBI:17754"/>
        <dbReference type="ChEBI" id="CHEBI:28868"/>
    </reaction>
</comment>
<dbReference type="Gene3D" id="2.60.300.12">
    <property type="entry name" value="HesB-like domain"/>
    <property type="match status" value="1"/>
</dbReference>
<dbReference type="GO" id="GO:0005524">
    <property type="term" value="F:ATP binding"/>
    <property type="evidence" value="ECO:0007669"/>
    <property type="project" value="UniProtKB-UniRule"/>
</dbReference>
<dbReference type="InterPro" id="IPR011009">
    <property type="entry name" value="Kinase-like_dom_sf"/>
</dbReference>
<reference evidence="10 11" key="1">
    <citation type="submission" date="2017-10" db="EMBL/GenBank/DDBJ databases">
        <title>A novel species of cold-tolerant Malassezia isolated from bats.</title>
        <authorList>
            <person name="Lorch J.M."/>
            <person name="Palmer J.M."/>
            <person name="Vanderwolf K.J."/>
            <person name="Schmidt K.Z."/>
            <person name="Verant M.L."/>
            <person name="Weller T.J."/>
            <person name="Blehert D.S."/>
        </authorList>
    </citation>
    <scope>NUCLEOTIDE SEQUENCE [LARGE SCALE GENOMIC DNA]</scope>
    <source>
        <strain evidence="10 11">NWHC:44797-103</strain>
    </source>
</reference>
<keyword evidence="11" id="KW-1185">Reference proteome</keyword>
<dbReference type="CDD" id="cd05117">
    <property type="entry name" value="STKc_CAMK"/>
    <property type="match status" value="1"/>
</dbReference>
<feature type="binding site" evidence="7">
    <location>
        <position position="162"/>
    </location>
    <ligand>
        <name>ATP</name>
        <dbReference type="ChEBI" id="CHEBI:30616"/>
    </ligand>
</feature>
<feature type="compositionally biased region" description="Basic and acidic residues" evidence="8">
    <location>
        <begin position="489"/>
        <end position="504"/>
    </location>
</feature>
<dbReference type="Gene3D" id="1.10.510.10">
    <property type="entry name" value="Transferase(Phosphotransferase) domain 1"/>
    <property type="match status" value="1"/>
</dbReference>
<evidence type="ECO:0000256" key="6">
    <source>
        <dbReference type="ARBA" id="ARBA00048461"/>
    </source>
</evidence>
<dbReference type="PROSITE" id="PS50011">
    <property type="entry name" value="PROTEIN_KINASE_DOM"/>
    <property type="match status" value="1"/>
</dbReference>
<dbReference type="InterPro" id="IPR013094">
    <property type="entry name" value="AB_hydrolase_3"/>
</dbReference>
<dbReference type="PROSITE" id="PS01173">
    <property type="entry name" value="LIPASE_GDXG_HIS"/>
    <property type="match status" value="1"/>
</dbReference>
<dbReference type="Proteomes" id="UP000232875">
    <property type="component" value="Unassembled WGS sequence"/>
</dbReference>
<dbReference type="STRING" id="2020962.A0A2N1JEX6"/>
<evidence type="ECO:0000256" key="5">
    <source>
        <dbReference type="ARBA" id="ARBA00047591"/>
    </source>
</evidence>
<dbReference type="InterPro" id="IPR000719">
    <property type="entry name" value="Prot_kinase_dom"/>
</dbReference>
<dbReference type="AlphaFoldDB" id="A0A2N1JEX6"/>
<feature type="compositionally biased region" description="Acidic residues" evidence="8">
    <location>
        <begin position="965"/>
        <end position="982"/>
    </location>
</feature>
<dbReference type="GO" id="GO:0016787">
    <property type="term" value="F:hydrolase activity"/>
    <property type="evidence" value="ECO:0007669"/>
    <property type="project" value="UniProtKB-KW"/>
</dbReference>
<dbReference type="SUPFAM" id="SSF53474">
    <property type="entry name" value="alpha/beta-Hydrolases"/>
    <property type="match status" value="1"/>
</dbReference>
<feature type="compositionally biased region" description="Basic and acidic residues" evidence="8">
    <location>
        <begin position="451"/>
        <end position="462"/>
    </location>
</feature>
<dbReference type="SUPFAM" id="SSF89360">
    <property type="entry name" value="HesB-like domain"/>
    <property type="match status" value="1"/>
</dbReference>
<evidence type="ECO:0000313" key="10">
    <source>
        <dbReference type="EMBL" id="PKI85103.1"/>
    </source>
</evidence>
<dbReference type="InterPro" id="IPR008271">
    <property type="entry name" value="Ser/Thr_kinase_AS"/>
</dbReference>
<dbReference type="GO" id="GO:0051536">
    <property type="term" value="F:iron-sulfur cluster binding"/>
    <property type="evidence" value="ECO:0007669"/>
    <property type="project" value="InterPro"/>
</dbReference>
<dbReference type="PROSITE" id="PS00108">
    <property type="entry name" value="PROTEIN_KINASE_ST"/>
    <property type="match status" value="1"/>
</dbReference>
<accession>A0A2N1JEX6</accession>
<name>A0A2N1JEX6_9BASI</name>
<protein>
    <recommendedName>
        <fullName evidence="9">Protein kinase domain-containing protein</fullName>
    </recommendedName>
</protein>
<dbReference type="SMART" id="SM00220">
    <property type="entry name" value="S_TKc"/>
    <property type="match status" value="1"/>
</dbReference>
<feature type="domain" description="Protein kinase" evidence="9">
    <location>
        <begin position="133"/>
        <end position="365"/>
    </location>
</feature>
<evidence type="ECO:0000259" key="9">
    <source>
        <dbReference type="PROSITE" id="PS50011"/>
    </source>
</evidence>
<dbReference type="InterPro" id="IPR002168">
    <property type="entry name" value="Lipase_GDXG_HIS_AS"/>
</dbReference>
<evidence type="ECO:0000256" key="3">
    <source>
        <dbReference type="ARBA" id="ARBA00022801"/>
    </source>
</evidence>
<dbReference type="InterPro" id="IPR016092">
    <property type="entry name" value="ATAP"/>
</dbReference>
<dbReference type="InterPro" id="IPR017441">
    <property type="entry name" value="Protein_kinase_ATP_BS"/>
</dbReference>
<dbReference type="PANTHER" id="PTHR24347">
    <property type="entry name" value="SERINE/THREONINE-PROTEIN KINASE"/>
    <property type="match status" value="1"/>
</dbReference>
<evidence type="ECO:0000256" key="2">
    <source>
        <dbReference type="ARBA" id="ARBA00022741"/>
    </source>
</evidence>
<comment type="similarity">
    <text evidence="1">Belongs to the 'GDXG' lipolytic enzyme family.</text>
</comment>
<comment type="catalytic activity">
    <reaction evidence="5">
        <text>a diacylglycerol + H2O = a monoacylglycerol + a fatty acid + H(+)</text>
        <dbReference type="Rhea" id="RHEA:32731"/>
        <dbReference type="ChEBI" id="CHEBI:15377"/>
        <dbReference type="ChEBI" id="CHEBI:15378"/>
        <dbReference type="ChEBI" id="CHEBI:17408"/>
        <dbReference type="ChEBI" id="CHEBI:18035"/>
        <dbReference type="ChEBI" id="CHEBI:28868"/>
    </reaction>
</comment>
<keyword evidence="4 7" id="KW-0067">ATP-binding</keyword>